<dbReference type="Proteomes" id="UP000294844">
    <property type="component" value="Unassembled WGS sequence"/>
</dbReference>
<dbReference type="InterPro" id="IPR000551">
    <property type="entry name" value="MerR-type_HTH_dom"/>
</dbReference>
<evidence type="ECO:0000313" key="4">
    <source>
        <dbReference type="EMBL" id="TDZ98510.1"/>
    </source>
</evidence>
<keyword evidence="1" id="KW-0238">DNA-binding</keyword>
<gene>
    <name evidence="4" type="primary">hspR_1</name>
    <name evidence="5" type="synonym">hspR_2</name>
    <name evidence="5" type="ORF">CCUG60883_03664</name>
    <name evidence="4" type="ORF">CCUG60885_00380</name>
</gene>
<evidence type="ECO:0000313" key="5">
    <source>
        <dbReference type="EMBL" id="TEA03040.1"/>
    </source>
</evidence>
<evidence type="ECO:0000256" key="1">
    <source>
        <dbReference type="ARBA" id="ARBA00023125"/>
    </source>
</evidence>
<dbReference type="Gene3D" id="1.10.1660.10">
    <property type="match status" value="1"/>
</dbReference>
<dbReference type="AlphaFoldDB" id="A0A4V3I086"/>
<dbReference type="InterPro" id="IPR047057">
    <property type="entry name" value="MerR_fam"/>
</dbReference>
<dbReference type="SUPFAM" id="SSF46955">
    <property type="entry name" value="Putative DNA-binding domain"/>
    <property type="match status" value="1"/>
</dbReference>
<dbReference type="PROSITE" id="PS50937">
    <property type="entry name" value="HTH_MERR_2"/>
    <property type="match status" value="1"/>
</dbReference>
<keyword evidence="4" id="KW-0346">Stress response</keyword>
<keyword evidence="6" id="KW-1185">Reference proteome</keyword>
<dbReference type="Pfam" id="PF13411">
    <property type="entry name" value="MerR_1"/>
    <property type="match status" value="1"/>
</dbReference>
<feature type="region of interest" description="Disordered" evidence="2">
    <location>
        <begin position="1"/>
        <end position="22"/>
    </location>
</feature>
<dbReference type="PANTHER" id="PTHR30204">
    <property type="entry name" value="REDOX-CYCLING DRUG-SENSING TRANSCRIPTIONAL ACTIVATOR SOXR"/>
    <property type="match status" value="1"/>
</dbReference>
<organism evidence="4 7">
    <name type="scientific">Mycobacteroides salmoniphilum</name>
    <dbReference type="NCBI Taxonomy" id="404941"/>
    <lineage>
        <taxon>Bacteria</taxon>
        <taxon>Bacillati</taxon>
        <taxon>Actinomycetota</taxon>
        <taxon>Actinomycetes</taxon>
        <taxon>Mycobacteriales</taxon>
        <taxon>Mycobacteriaceae</taxon>
        <taxon>Mycobacteroides</taxon>
    </lineage>
</organism>
<reference evidence="6 7" key="1">
    <citation type="journal article" date="2019" name="Sci. Rep.">
        <title>Extended insight into the Mycobacterium chelonae-abscessus complex through whole genome sequencing of Mycobacterium salmoniphilum outbreak and Mycobacterium salmoniphilum-like strains.</title>
        <authorList>
            <person name="Behra P.R.K."/>
            <person name="Das S."/>
            <person name="Pettersson B.M.F."/>
            <person name="Shirreff L."/>
            <person name="DuCote T."/>
            <person name="Jacobsson K.G."/>
            <person name="Ennis D.G."/>
            <person name="Kirsebom L.A."/>
        </authorList>
    </citation>
    <scope>NUCLEOTIDE SEQUENCE [LARGE SCALE GENOMIC DNA]</scope>
    <source>
        <strain evidence="5 6">CCUG 60883</strain>
        <strain evidence="4 7">CCUG 60885</strain>
    </source>
</reference>
<evidence type="ECO:0000256" key="2">
    <source>
        <dbReference type="SAM" id="MobiDB-lite"/>
    </source>
</evidence>
<accession>A0A4V3I086</accession>
<sequence>MTSESFLHPRDGTTPELNAAAPVGDPARTLGVYGISVAAELSGTAADSLRLWERHGLLMPARTDGGTRRYSSDDLTRIRRIITLVAAGVNIAGIVRILDLEDDNTALRAAANQTSTGTHDWS</sequence>
<comment type="caution">
    <text evidence="4">The sequence shown here is derived from an EMBL/GenBank/DDBJ whole genome shotgun (WGS) entry which is preliminary data.</text>
</comment>
<dbReference type="Proteomes" id="UP000295685">
    <property type="component" value="Unassembled WGS sequence"/>
</dbReference>
<dbReference type="GO" id="GO:0003677">
    <property type="term" value="F:DNA binding"/>
    <property type="evidence" value="ECO:0007669"/>
    <property type="project" value="UniProtKB-KW"/>
</dbReference>
<proteinExistence type="predicted"/>
<dbReference type="SMART" id="SM00422">
    <property type="entry name" value="HTH_MERR"/>
    <property type="match status" value="1"/>
</dbReference>
<dbReference type="EMBL" id="PECM01000009">
    <property type="protein sequence ID" value="TEA03040.1"/>
    <property type="molecule type" value="Genomic_DNA"/>
</dbReference>
<dbReference type="EMBL" id="PECK01000001">
    <property type="protein sequence ID" value="TDZ98510.1"/>
    <property type="molecule type" value="Genomic_DNA"/>
</dbReference>
<evidence type="ECO:0000259" key="3">
    <source>
        <dbReference type="PROSITE" id="PS50937"/>
    </source>
</evidence>
<evidence type="ECO:0000313" key="6">
    <source>
        <dbReference type="Proteomes" id="UP000294844"/>
    </source>
</evidence>
<name>A0A4V3I086_9MYCO</name>
<evidence type="ECO:0000313" key="7">
    <source>
        <dbReference type="Proteomes" id="UP000295685"/>
    </source>
</evidence>
<dbReference type="InterPro" id="IPR009061">
    <property type="entry name" value="DNA-bd_dom_put_sf"/>
</dbReference>
<feature type="domain" description="HTH merR-type" evidence="3">
    <location>
        <begin position="32"/>
        <end position="100"/>
    </location>
</feature>
<dbReference type="GO" id="GO:0003700">
    <property type="term" value="F:DNA-binding transcription factor activity"/>
    <property type="evidence" value="ECO:0007669"/>
    <property type="project" value="InterPro"/>
</dbReference>
<dbReference type="PANTHER" id="PTHR30204:SF58">
    <property type="entry name" value="HTH-TYPE TRANSCRIPTIONAL REGULATOR YFMP"/>
    <property type="match status" value="1"/>
</dbReference>
<protein>
    <submittedName>
        <fullName evidence="4 5">Heat shock protein HspR</fullName>
    </submittedName>
</protein>